<keyword evidence="2" id="KW-0808">Transferase</keyword>
<protein>
    <submittedName>
        <fullName evidence="4">TrmH family RNA methyltransferase</fullName>
    </submittedName>
</protein>
<evidence type="ECO:0000313" key="5">
    <source>
        <dbReference type="Proteomes" id="UP001589590"/>
    </source>
</evidence>
<feature type="domain" description="tRNA/rRNA methyltransferase SpoU type" evidence="3">
    <location>
        <begin position="17"/>
        <end position="159"/>
    </location>
</feature>
<dbReference type="InterPro" id="IPR004441">
    <property type="entry name" value="rRNA_MeTrfase_TrmH"/>
</dbReference>
<gene>
    <name evidence="4" type="ORF">ACFFU1_07575</name>
</gene>
<dbReference type="GO" id="GO:0032259">
    <property type="term" value="P:methylation"/>
    <property type="evidence" value="ECO:0007669"/>
    <property type="project" value="UniProtKB-KW"/>
</dbReference>
<name>A0ABV5GYR2_9FLAO</name>
<keyword evidence="1 4" id="KW-0489">Methyltransferase</keyword>
<sequence>MQLTHYTTNFNKRIFPIILVCDNVTNAPNIGSLFRISDAFGIEKLILCGENISFGRKMAKTSRATEKVVTYEVNQDALEIIKDLKSKNYQIISLEITDSSEPIHNVQFSTKKPIALFIGDENFGVSDAILKQSDAVIHIDMFGQNSSMNVVQATNIALYEITKQISASQ</sequence>
<dbReference type="Proteomes" id="UP001589590">
    <property type="component" value="Unassembled WGS sequence"/>
</dbReference>
<accession>A0ABV5GYR2</accession>
<dbReference type="InterPro" id="IPR029026">
    <property type="entry name" value="tRNA_m1G_MTases_N"/>
</dbReference>
<dbReference type="GO" id="GO:0008168">
    <property type="term" value="F:methyltransferase activity"/>
    <property type="evidence" value="ECO:0007669"/>
    <property type="project" value="UniProtKB-KW"/>
</dbReference>
<organism evidence="4 5">
    <name type="scientific">Algibacter miyuki</name>
    <dbReference type="NCBI Taxonomy" id="1306933"/>
    <lineage>
        <taxon>Bacteria</taxon>
        <taxon>Pseudomonadati</taxon>
        <taxon>Bacteroidota</taxon>
        <taxon>Flavobacteriia</taxon>
        <taxon>Flavobacteriales</taxon>
        <taxon>Flavobacteriaceae</taxon>
        <taxon>Algibacter</taxon>
    </lineage>
</organism>
<dbReference type="InterPro" id="IPR029028">
    <property type="entry name" value="Alpha/beta_knot_MTases"/>
</dbReference>
<dbReference type="PANTHER" id="PTHR46429:SF1">
    <property type="entry name" value="23S RRNA (GUANOSINE-2'-O-)-METHYLTRANSFERASE RLMB"/>
    <property type="match status" value="1"/>
</dbReference>
<dbReference type="InterPro" id="IPR001537">
    <property type="entry name" value="SpoU_MeTrfase"/>
</dbReference>
<dbReference type="EMBL" id="JBHMFA010000005">
    <property type="protein sequence ID" value="MFB9104753.1"/>
    <property type="molecule type" value="Genomic_DNA"/>
</dbReference>
<dbReference type="RefSeq" id="WP_290273372.1">
    <property type="nucleotide sequence ID" value="NZ_JAUFQP010000013.1"/>
</dbReference>
<dbReference type="Pfam" id="PF00588">
    <property type="entry name" value="SpoU_methylase"/>
    <property type="match status" value="1"/>
</dbReference>
<evidence type="ECO:0000313" key="4">
    <source>
        <dbReference type="EMBL" id="MFB9104753.1"/>
    </source>
</evidence>
<dbReference type="Gene3D" id="3.40.1280.10">
    <property type="match status" value="1"/>
</dbReference>
<dbReference type="SUPFAM" id="SSF75217">
    <property type="entry name" value="alpha/beta knot"/>
    <property type="match status" value="1"/>
</dbReference>
<evidence type="ECO:0000259" key="3">
    <source>
        <dbReference type="Pfam" id="PF00588"/>
    </source>
</evidence>
<evidence type="ECO:0000256" key="2">
    <source>
        <dbReference type="ARBA" id="ARBA00022679"/>
    </source>
</evidence>
<dbReference type="PANTHER" id="PTHR46429">
    <property type="entry name" value="23S RRNA (GUANOSINE-2'-O-)-METHYLTRANSFERASE RLMB"/>
    <property type="match status" value="1"/>
</dbReference>
<keyword evidence="5" id="KW-1185">Reference proteome</keyword>
<reference evidence="4 5" key="1">
    <citation type="submission" date="2024-09" db="EMBL/GenBank/DDBJ databases">
        <authorList>
            <person name="Sun Q."/>
            <person name="Mori K."/>
        </authorList>
    </citation>
    <scope>NUCLEOTIDE SEQUENCE [LARGE SCALE GENOMIC DNA]</scope>
    <source>
        <strain evidence="4 5">CECT 8300</strain>
    </source>
</reference>
<evidence type="ECO:0000256" key="1">
    <source>
        <dbReference type="ARBA" id="ARBA00022603"/>
    </source>
</evidence>
<proteinExistence type="predicted"/>
<comment type="caution">
    <text evidence="4">The sequence shown here is derived from an EMBL/GenBank/DDBJ whole genome shotgun (WGS) entry which is preliminary data.</text>
</comment>